<gene>
    <name evidence="3" type="ORF">OG814_26935</name>
</gene>
<evidence type="ECO:0000256" key="1">
    <source>
        <dbReference type="SAM" id="MobiDB-lite"/>
    </source>
</evidence>
<feature type="transmembrane region" description="Helical" evidence="2">
    <location>
        <begin position="46"/>
        <end position="63"/>
    </location>
</feature>
<keyword evidence="2" id="KW-1133">Transmembrane helix</keyword>
<sequence>MAEVGDAPEPGVQGGEMTPQRYIETRLSQYQEWYDTKATRMKAMHLRMRTVSVVGGALVPVFVNLDLAFARVTATVLSVVVVAAVSLESVYRYREQWKNYRSTEQLLGHERVYFETKVGPYHNLPKRQAFSTLVARVEKAIANENSATLNVMTLGGQVSTDVQPQGVPAARAPESREPRESRESDGAGESAAAGEAAPSGPVARG</sequence>
<dbReference type="RefSeq" id="WP_327161770.1">
    <property type="nucleotide sequence ID" value="NZ_CP108188.1"/>
</dbReference>
<protein>
    <submittedName>
        <fullName evidence="3">DUF4231 domain-containing protein</fullName>
    </submittedName>
</protein>
<organism evidence="3 4">
    <name type="scientific">Streptomyces zaomyceticus</name>
    <dbReference type="NCBI Taxonomy" id="68286"/>
    <lineage>
        <taxon>Bacteria</taxon>
        <taxon>Bacillati</taxon>
        <taxon>Actinomycetota</taxon>
        <taxon>Actinomycetes</taxon>
        <taxon>Kitasatosporales</taxon>
        <taxon>Streptomycetaceae</taxon>
        <taxon>Streptomyces</taxon>
    </lineage>
</organism>
<name>A0ABZ1LDV7_9ACTN</name>
<evidence type="ECO:0000313" key="3">
    <source>
        <dbReference type="EMBL" id="WTR72652.1"/>
    </source>
</evidence>
<reference evidence="3 4" key="1">
    <citation type="submission" date="2022-10" db="EMBL/GenBank/DDBJ databases">
        <title>The complete genomes of actinobacterial strains from the NBC collection.</title>
        <authorList>
            <person name="Joergensen T.S."/>
            <person name="Alvarez Arevalo M."/>
            <person name="Sterndorff E.B."/>
            <person name="Faurdal D."/>
            <person name="Vuksanovic O."/>
            <person name="Mourched A.-S."/>
            <person name="Charusanti P."/>
            <person name="Shaw S."/>
            <person name="Blin K."/>
            <person name="Weber T."/>
        </authorList>
    </citation>
    <scope>NUCLEOTIDE SEQUENCE [LARGE SCALE GENOMIC DNA]</scope>
    <source>
        <strain evidence="3 4">NBC_00123</strain>
    </source>
</reference>
<proteinExistence type="predicted"/>
<evidence type="ECO:0000256" key="2">
    <source>
        <dbReference type="SAM" id="Phobius"/>
    </source>
</evidence>
<feature type="compositionally biased region" description="Low complexity" evidence="1">
    <location>
        <begin position="187"/>
        <end position="205"/>
    </location>
</feature>
<keyword evidence="2" id="KW-0472">Membrane</keyword>
<dbReference type="EMBL" id="CP108188">
    <property type="protein sequence ID" value="WTR72652.1"/>
    <property type="molecule type" value="Genomic_DNA"/>
</dbReference>
<evidence type="ECO:0000313" key="4">
    <source>
        <dbReference type="Proteomes" id="UP001622594"/>
    </source>
</evidence>
<feature type="compositionally biased region" description="Basic and acidic residues" evidence="1">
    <location>
        <begin position="173"/>
        <end position="185"/>
    </location>
</feature>
<dbReference type="Pfam" id="PF14015">
    <property type="entry name" value="DUF4231"/>
    <property type="match status" value="1"/>
</dbReference>
<keyword evidence="2" id="KW-0812">Transmembrane</keyword>
<dbReference type="Proteomes" id="UP001622594">
    <property type="component" value="Chromosome"/>
</dbReference>
<keyword evidence="4" id="KW-1185">Reference proteome</keyword>
<dbReference type="NCBIfam" id="NF033634">
    <property type="entry name" value="SLATT_1"/>
    <property type="match status" value="1"/>
</dbReference>
<feature type="transmembrane region" description="Helical" evidence="2">
    <location>
        <begin position="69"/>
        <end position="91"/>
    </location>
</feature>
<dbReference type="InterPro" id="IPR025325">
    <property type="entry name" value="DUF4231"/>
</dbReference>
<accession>A0ABZ1LDV7</accession>
<feature type="region of interest" description="Disordered" evidence="1">
    <location>
        <begin position="158"/>
        <end position="205"/>
    </location>
</feature>